<dbReference type="InterPro" id="IPR000326">
    <property type="entry name" value="PAP2/HPO"/>
</dbReference>
<dbReference type="EMBL" id="SDVB01000196">
    <property type="protein sequence ID" value="RYC15247.1"/>
    <property type="molecule type" value="Genomic_DNA"/>
</dbReference>
<dbReference type="SUPFAM" id="SSF48317">
    <property type="entry name" value="Acid phosphatase/Vanadium-dependent haloperoxidase"/>
    <property type="match status" value="1"/>
</dbReference>
<dbReference type="OrthoDB" id="9801622at2"/>
<dbReference type="SMART" id="SM00014">
    <property type="entry name" value="acidPPc"/>
    <property type="match status" value="1"/>
</dbReference>
<protein>
    <submittedName>
        <fullName evidence="3">Phosphatase PAP2 family protein</fullName>
    </submittedName>
</protein>
<evidence type="ECO:0000256" key="1">
    <source>
        <dbReference type="SAM" id="Phobius"/>
    </source>
</evidence>
<comment type="caution">
    <text evidence="3">The sequence shown here is derived from an EMBL/GenBank/DDBJ whole genome shotgun (WGS) entry which is preliminary data.</text>
</comment>
<sequence length="226" mass="24037">MAFRINNGSLYPYVAGAIIAGLLAAFGMIADEVSEGETLALDEGVLMALRAPGDPADPIGPAWLEEAARDVTALGSFSVLTILVLVVVIHLFLIGRQRTGWFVAFSVIGGTILSTTLKSFYDRPRPELTGIARVFTASFPSGHATISAVVYLTLGALLAEMAERTSQKVLYLGSAIFLTVIIGASRVYLGVHYPTDVIAGWSIGAGWALAWTLAAHLVRKRMKTEG</sequence>
<feature type="transmembrane region" description="Helical" evidence="1">
    <location>
        <begin position="73"/>
        <end position="94"/>
    </location>
</feature>
<name>A0A4Q2T8B0_9HYPH</name>
<evidence type="ECO:0000313" key="3">
    <source>
        <dbReference type="EMBL" id="RYC15247.1"/>
    </source>
</evidence>
<evidence type="ECO:0000259" key="2">
    <source>
        <dbReference type="SMART" id="SM00014"/>
    </source>
</evidence>
<reference evidence="3 4" key="1">
    <citation type="submission" date="2019-01" db="EMBL/GenBank/DDBJ databases">
        <authorList>
            <person name="Deng T."/>
        </authorList>
    </citation>
    <scope>NUCLEOTIDE SEQUENCE [LARGE SCALE GENOMIC DNA]</scope>
    <source>
        <strain evidence="3 4">F8825</strain>
    </source>
</reference>
<dbReference type="RefSeq" id="WP_129331780.1">
    <property type="nucleotide sequence ID" value="NZ_SDVB01000196.1"/>
</dbReference>
<organism evidence="3 4">
    <name type="scientific">Ciceribacter ferrooxidans</name>
    <dbReference type="NCBI Taxonomy" id="2509717"/>
    <lineage>
        <taxon>Bacteria</taxon>
        <taxon>Pseudomonadati</taxon>
        <taxon>Pseudomonadota</taxon>
        <taxon>Alphaproteobacteria</taxon>
        <taxon>Hyphomicrobiales</taxon>
        <taxon>Rhizobiaceae</taxon>
        <taxon>Ciceribacter</taxon>
    </lineage>
</organism>
<feature type="transmembrane region" description="Helical" evidence="1">
    <location>
        <begin position="141"/>
        <end position="162"/>
    </location>
</feature>
<keyword evidence="4" id="KW-1185">Reference proteome</keyword>
<dbReference type="Proteomes" id="UP000291088">
    <property type="component" value="Unassembled WGS sequence"/>
</dbReference>
<dbReference type="PANTHER" id="PTHR14969">
    <property type="entry name" value="SPHINGOSINE-1-PHOSPHATE PHOSPHOHYDROLASE"/>
    <property type="match status" value="1"/>
</dbReference>
<dbReference type="Gene3D" id="1.20.144.10">
    <property type="entry name" value="Phosphatidic acid phosphatase type 2/haloperoxidase"/>
    <property type="match status" value="2"/>
</dbReference>
<dbReference type="InterPro" id="IPR036938">
    <property type="entry name" value="PAP2/HPO_sf"/>
</dbReference>
<keyword evidence="1" id="KW-0472">Membrane</keyword>
<feature type="transmembrane region" description="Helical" evidence="1">
    <location>
        <begin position="101"/>
        <end position="121"/>
    </location>
</feature>
<dbReference type="AlphaFoldDB" id="A0A4Q2T8B0"/>
<dbReference type="PANTHER" id="PTHR14969:SF13">
    <property type="entry name" value="AT30094P"/>
    <property type="match status" value="1"/>
</dbReference>
<feature type="transmembrane region" description="Helical" evidence="1">
    <location>
        <begin position="169"/>
        <end position="191"/>
    </location>
</feature>
<feature type="transmembrane region" description="Helical" evidence="1">
    <location>
        <begin position="12"/>
        <end position="30"/>
    </location>
</feature>
<dbReference type="CDD" id="cd03392">
    <property type="entry name" value="PAP2_like_2"/>
    <property type="match status" value="1"/>
</dbReference>
<evidence type="ECO:0000313" key="4">
    <source>
        <dbReference type="Proteomes" id="UP000291088"/>
    </source>
</evidence>
<proteinExistence type="predicted"/>
<accession>A0A4Q2T8B0</accession>
<gene>
    <name evidence="3" type="ORF">EUU22_09415</name>
</gene>
<dbReference type="Pfam" id="PF01569">
    <property type="entry name" value="PAP2"/>
    <property type="match status" value="1"/>
</dbReference>
<keyword evidence="1" id="KW-1133">Transmembrane helix</keyword>
<feature type="transmembrane region" description="Helical" evidence="1">
    <location>
        <begin position="197"/>
        <end position="218"/>
    </location>
</feature>
<feature type="domain" description="Phosphatidic acid phosphatase type 2/haloperoxidase" evidence="2">
    <location>
        <begin position="99"/>
        <end position="212"/>
    </location>
</feature>
<keyword evidence="1" id="KW-0812">Transmembrane</keyword>